<evidence type="ECO:0000313" key="3">
    <source>
        <dbReference type="Proteomes" id="UP000028761"/>
    </source>
</evidence>
<sequence length="144" mass="15557">MSLQVLNDKNVSSEKNTENCDFLFSSPEVTGRSSVLRVSQKENVPPKNVAKAMKVTFQTPLRDPQTHRILSPSMASKLEAPLAQGDTLGLENCHPVWTQKEKAAAFSLSGGHTCGAVDSDPKSREQGGSLELCQHLASHKLSGQ</sequence>
<dbReference type="ExpressionAtlas" id="A0A2I3MRH3">
    <property type="expression patterns" value="baseline"/>
</dbReference>
<protein>
    <submittedName>
        <fullName evidence="2">Transforming acidic coiled-coil containing protein 3</fullName>
    </submittedName>
</protein>
<name>A0A2I3MRH3_PAPAN</name>
<proteinExistence type="predicted"/>
<dbReference type="AlphaFoldDB" id="A0A2I3MRH3"/>
<reference evidence="2" key="2">
    <citation type="submission" date="2025-08" db="UniProtKB">
        <authorList>
            <consortium name="Ensembl"/>
        </authorList>
    </citation>
    <scope>IDENTIFICATION</scope>
</reference>
<dbReference type="InterPro" id="IPR039915">
    <property type="entry name" value="TACC"/>
</dbReference>
<dbReference type="Ensembl" id="ENSPANT00000037624.2">
    <property type="protein sequence ID" value="ENSPANP00000038260.2"/>
    <property type="gene ID" value="ENSPANG00000007581.3"/>
</dbReference>
<dbReference type="GO" id="GO:0007052">
    <property type="term" value="P:mitotic spindle organization"/>
    <property type="evidence" value="ECO:0007669"/>
    <property type="project" value="InterPro"/>
</dbReference>
<dbReference type="Proteomes" id="UP000028761">
    <property type="component" value="Chromosome 3"/>
</dbReference>
<dbReference type="GeneTree" id="ENSGT00940000158858"/>
<dbReference type="Bgee" id="ENSPANG00000007581">
    <property type="expression patterns" value="Expressed in bone marrow and 62 other cell types or tissues"/>
</dbReference>
<dbReference type="GO" id="GO:0021987">
    <property type="term" value="P:cerebral cortex development"/>
    <property type="evidence" value="ECO:0007669"/>
    <property type="project" value="TreeGrafter"/>
</dbReference>
<evidence type="ECO:0000313" key="2">
    <source>
        <dbReference type="Ensembl" id="ENSPANP00000038260.2"/>
    </source>
</evidence>
<dbReference type="PANTHER" id="PTHR13924">
    <property type="entry name" value="TRANSFORMING ACIDIC COILED-COIL CONTAINING PROTEIN 1/2"/>
    <property type="match status" value="1"/>
</dbReference>
<keyword evidence="3" id="KW-1185">Reference proteome</keyword>
<accession>A0A2I3MRH3</accession>
<dbReference type="PANTHER" id="PTHR13924:SF4">
    <property type="entry name" value="TRANSFORMING ACIDIC COILED-COIL-CONTAINING PROTEIN 3"/>
    <property type="match status" value="1"/>
</dbReference>
<reference evidence="2" key="3">
    <citation type="submission" date="2025-09" db="UniProtKB">
        <authorList>
            <consortium name="Ensembl"/>
        </authorList>
    </citation>
    <scope>IDENTIFICATION</scope>
</reference>
<gene>
    <name evidence="2" type="primary">TACC3</name>
</gene>
<feature type="region of interest" description="Disordered" evidence="1">
    <location>
        <begin position="111"/>
        <end position="130"/>
    </location>
</feature>
<dbReference type="GO" id="GO:0005737">
    <property type="term" value="C:cytoplasm"/>
    <property type="evidence" value="ECO:0007669"/>
    <property type="project" value="TreeGrafter"/>
</dbReference>
<reference evidence="2 3" key="1">
    <citation type="submission" date="2012-03" db="EMBL/GenBank/DDBJ databases">
        <title>Whole Genome Assembly of Papio anubis.</title>
        <authorList>
            <person name="Liu Y.L."/>
            <person name="Abraham K.A."/>
            <person name="Akbar H.A."/>
            <person name="Ali S.A."/>
            <person name="Anosike U.A."/>
            <person name="Aqrawi P.A."/>
            <person name="Arias F.A."/>
            <person name="Attaway T.A."/>
            <person name="Awwad R.A."/>
            <person name="Babu C.B."/>
            <person name="Bandaranaike D.B."/>
            <person name="Battles P.B."/>
            <person name="Bell A.B."/>
            <person name="Beltran B.B."/>
            <person name="Berhane-Mersha D.B."/>
            <person name="Bess C.B."/>
            <person name="Bickham C.B."/>
            <person name="Bolden T.B."/>
            <person name="Carter K.C."/>
            <person name="Chau D.C."/>
            <person name="Chavez A.C."/>
            <person name="Clerc-Blankenburg K.C."/>
            <person name="Coyle M.C."/>
            <person name="Dao M.D."/>
            <person name="Davila M.L.D."/>
            <person name="Davy-Carroll L.D."/>
            <person name="Denson S.D."/>
            <person name="Dinh H.D."/>
            <person name="Fernandez S.F."/>
            <person name="Fernando P.F."/>
            <person name="Forbes L.F."/>
            <person name="Francis C.F."/>
            <person name="Francisco L.F."/>
            <person name="Fu Q.F."/>
            <person name="Garcia-Iii R.G."/>
            <person name="Garrett T.G."/>
            <person name="Gross S.G."/>
            <person name="Gubbala S.G."/>
            <person name="Hirani K.H."/>
            <person name="Hogues M.H."/>
            <person name="Hollins B.H."/>
            <person name="Jackson L.J."/>
            <person name="Javaid M.J."/>
            <person name="Jhangiani S.J."/>
            <person name="Johnson A.J."/>
            <person name="Johnson B.J."/>
            <person name="Jones J.J."/>
            <person name="Joshi V.J."/>
            <person name="Kalu J.K."/>
            <person name="Khan N.K."/>
            <person name="Korchina V.K."/>
            <person name="Kovar C.K."/>
            <person name="Lago L.L."/>
            <person name="Lara F.L."/>
            <person name="Le T.-K.L."/>
            <person name="Lee S.L."/>
            <person name="Legall-Iii F.L."/>
            <person name="Lemon S.L."/>
            <person name="Liu J.L."/>
            <person name="Liu Y.-S.L."/>
            <person name="Liyanage D.L."/>
            <person name="Lopez J.L."/>
            <person name="Lorensuhewa L.L."/>
            <person name="Mata R.M."/>
            <person name="Mathew T.M."/>
            <person name="Mercado C.M."/>
            <person name="Mercado I.M."/>
            <person name="Morales K.M."/>
            <person name="Morgan M.M."/>
            <person name="Munidasa M.M."/>
            <person name="Ngo D.N."/>
            <person name="Nguyen L.N."/>
            <person name="Nguyen T.N."/>
            <person name="Nguyen N.N."/>
            <person name="Obregon M.O."/>
            <person name="Okwuonu G.O."/>
            <person name="Ongeri F.O."/>
            <person name="Onwere C.O."/>
            <person name="Osifeso I.O."/>
            <person name="Parra A.P."/>
            <person name="Patil S.P."/>
            <person name="Perez A.P."/>
            <person name="Perez Y.P."/>
            <person name="Pham C.P."/>
            <person name="Pu L.-L.P."/>
            <person name="Puazo M.P."/>
            <person name="Quiroz J.Q."/>
            <person name="Rouhana J.R."/>
            <person name="Ruiz M.R."/>
            <person name="Ruiz S.-J.R."/>
            <person name="Saada N.S."/>
            <person name="Santibanez J.S."/>
            <person name="Scheel M.S."/>
            <person name="Schneider B.S."/>
            <person name="Simmons D.S."/>
            <person name="Sisson I.S."/>
            <person name="Tang L.-Y.T."/>
            <person name="Thornton R.T."/>
            <person name="Tisius J.T."/>
            <person name="Toledanes G.T."/>
            <person name="Trejos Z.T."/>
            <person name="Usmani K.U."/>
            <person name="Varghese R.V."/>
            <person name="Vattathil S.V."/>
            <person name="Vee V.V."/>
            <person name="Walker D.W."/>
            <person name="Weissenberger G.W."/>
            <person name="White C.W."/>
            <person name="Williams A.W."/>
            <person name="Woodworth J.W."/>
            <person name="Wright R.W."/>
            <person name="Zhu Y.Z."/>
            <person name="Han Y.H."/>
            <person name="Newsham I.N."/>
            <person name="Nazareth L.N."/>
            <person name="Worley K.W."/>
            <person name="Muzny D.M."/>
            <person name="Rogers J.R."/>
            <person name="Gibbs R.G."/>
        </authorList>
    </citation>
    <scope>NUCLEOTIDE SEQUENCE [LARGE SCALE GENOMIC DNA]</scope>
</reference>
<evidence type="ECO:0000256" key="1">
    <source>
        <dbReference type="SAM" id="MobiDB-lite"/>
    </source>
</evidence>
<organism evidence="2 3">
    <name type="scientific">Papio anubis</name>
    <name type="common">Olive baboon</name>
    <dbReference type="NCBI Taxonomy" id="9555"/>
    <lineage>
        <taxon>Eukaryota</taxon>
        <taxon>Metazoa</taxon>
        <taxon>Chordata</taxon>
        <taxon>Craniata</taxon>
        <taxon>Vertebrata</taxon>
        <taxon>Euteleostomi</taxon>
        <taxon>Mammalia</taxon>
        <taxon>Eutheria</taxon>
        <taxon>Euarchontoglires</taxon>
        <taxon>Primates</taxon>
        <taxon>Haplorrhini</taxon>
        <taxon>Catarrhini</taxon>
        <taxon>Cercopithecidae</taxon>
        <taxon>Cercopithecinae</taxon>
        <taxon>Papio</taxon>
    </lineage>
</organism>
<dbReference type="GO" id="GO:0007097">
    <property type="term" value="P:nuclear migration"/>
    <property type="evidence" value="ECO:0007669"/>
    <property type="project" value="TreeGrafter"/>
</dbReference>